<evidence type="ECO:0000256" key="7">
    <source>
        <dbReference type="ARBA" id="ARBA00023157"/>
    </source>
</evidence>
<evidence type="ECO:0000256" key="13">
    <source>
        <dbReference type="PIRSR" id="PIRSR000239-1"/>
    </source>
</evidence>
<dbReference type="RefSeq" id="WP_024079138.1">
    <property type="nucleotide sequence ID" value="NZ_CP027527.1"/>
</dbReference>
<protein>
    <recommendedName>
        <fullName evidence="3">thioredoxin-dependent peroxiredoxin</fullName>
        <ecNumber evidence="3">1.11.1.24</ecNumber>
    </recommendedName>
    <alternativeName>
        <fullName evidence="9">Thioredoxin peroxidase</fullName>
    </alternativeName>
    <alternativeName>
        <fullName evidence="11">Thioredoxin-dependent peroxiredoxin Bcp</fullName>
    </alternativeName>
</protein>
<dbReference type="EMBL" id="CU459003">
    <property type="protein sequence ID" value="CAM75008.1"/>
    <property type="molecule type" value="Genomic_DNA"/>
</dbReference>
<feature type="domain" description="Thioredoxin" evidence="14">
    <location>
        <begin position="3"/>
        <end position="153"/>
    </location>
</feature>
<comment type="similarity">
    <text evidence="10">Belongs to the peroxiredoxin family. BCP/PrxQ subfamily.</text>
</comment>
<dbReference type="SUPFAM" id="SSF52833">
    <property type="entry name" value="Thioredoxin-like"/>
    <property type="match status" value="1"/>
</dbReference>
<dbReference type="AlphaFoldDB" id="A4TWK1"/>
<keyword evidence="6" id="KW-0560">Oxidoreductase</keyword>
<dbReference type="InterPro" id="IPR050924">
    <property type="entry name" value="Peroxiredoxin_BCP/PrxQ"/>
</dbReference>
<dbReference type="FunFam" id="3.40.30.10:FF:000007">
    <property type="entry name" value="Thioredoxin-dependent thiol peroxidase"/>
    <property type="match status" value="1"/>
</dbReference>
<comment type="subunit">
    <text evidence="2">Monomer.</text>
</comment>
<evidence type="ECO:0000256" key="4">
    <source>
        <dbReference type="ARBA" id="ARBA00022559"/>
    </source>
</evidence>
<keyword evidence="7" id="KW-1015">Disulfide bond</keyword>
<evidence type="ECO:0000256" key="12">
    <source>
        <dbReference type="ARBA" id="ARBA00049091"/>
    </source>
</evidence>
<organism evidence="15">
    <name type="scientific">Magnetospirillum gryphiswaldense</name>
    <dbReference type="NCBI Taxonomy" id="55518"/>
    <lineage>
        <taxon>Bacteria</taxon>
        <taxon>Pseudomonadati</taxon>
        <taxon>Pseudomonadota</taxon>
        <taxon>Alphaproteobacteria</taxon>
        <taxon>Rhodospirillales</taxon>
        <taxon>Rhodospirillaceae</taxon>
        <taxon>Magnetospirillum</taxon>
    </lineage>
</organism>
<dbReference type="GO" id="GO:0005737">
    <property type="term" value="C:cytoplasm"/>
    <property type="evidence" value="ECO:0007669"/>
    <property type="project" value="TreeGrafter"/>
</dbReference>
<dbReference type="EC" id="1.11.1.24" evidence="3"/>
<evidence type="ECO:0000256" key="3">
    <source>
        <dbReference type="ARBA" id="ARBA00013017"/>
    </source>
</evidence>
<evidence type="ECO:0000259" key="14">
    <source>
        <dbReference type="PROSITE" id="PS51352"/>
    </source>
</evidence>
<comment type="catalytic activity">
    <reaction evidence="12">
        <text>a hydroperoxide + [thioredoxin]-dithiol = an alcohol + [thioredoxin]-disulfide + H2O</text>
        <dbReference type="Rhea" id="RHEA:62620"/>
        <dbReference type="Rhea" id="RHEA-COMP:10698"/>
        <dbReference type="Rhea" id="RHEA-COMP:10700"/>
        <dbReference type="ChEBI" id="CHEBI:15377"/>
        <dbReference type="ChEBI" id="CHEBI:29950"/>
        <dbReference type="ChEBI" id="CHEBI:30879"/>
        <dbReference type="ChEBI" id="CHEBI:35924"/>
        <dbReference type="ChEBI" id="CHEBI:50058"/>
        <dbReference type="EC" id="1.11.1.24"/>
    </reaction>
</comment>
<evidence type="ECO:0000256" key="5">
    <source>
        <dbReference type="ARBA" id="ARBA00022862"/>
    </source>
</evidence>
<dbReference type="GO" id="GO:0045454">
    <property type="term" value="P:cell redox homeostasis"/>
    <property type="evidence" value="ECO:0007669"/>
    <property type="project" value="TreeGrafter"/>
</dbReference>
<keyword evidence="5" id="KW-0049">Antioxidant</keyword>
<dbReference type="PROSITE" id="PS51352">
    <property type="entry name" value="THIOREDOXIN_2"/>
    <property type="match status" value="1"/>
</dbReference>
<evidence type="ECO:0000256" key="8">
    <source>
        <dbReference type="ARBA" id="ARBA00023284"/>
    </source>
</evidence>
<keyword evidence="4" id="KW-0575">Peroxidase</keyword>
<dbReference type="CDD" id="cd03017">
    <property type="entry name" value="PRX_BCP"/>
    <property type="match status" value="1"/>
</dbReference>
<evidence type="ECO:0000256" key="1">
    <source>
        <dbReference type="ARBA" id="ARBA00003330"/>
    </source>
</evidence>
<dbReference type="Pfam" id="PF00578">
    <property type="entry name" value="AhpC-TSA"/>
    <property type="match status" value="1"/>
</dbReference>
<dbReference type="InterPro" id="IPR000866">
    <property type="entry name" value="AhpC/TSA"/>
</dbReference>
<dbReference type="GO" id="GO:0034599">
    <property type="term" value="P:cellular response to oxidative stress"/>
    <property type="evidence" value="ECO:0007669"/>
    <property type="project" value="TreeGrafter"/>
</dbReference>
<accession>A4TWK1</accession>
<dbReference type="InterPro" id="IPR036249">
    <property type="entry name" value="Thioredoxin-like_sf"/>
</dbReference>
<evidence type="ECO:0000313" key="15">
    <source>
        <dbReference type="EMBL" id="CAM75008.1"/>
    </source>
</evidence>
<evidence type="ECO:0000256" key="6">
    <source>
        <dbReference type="ARBA" id="ARBA00023002"/>
    </source>
</evidence>
<dbReference type="GO" id="GO:0008379">
    <property type="term" value="F:thioredoxin peroxidase activity"/>
    <property type="evidence" value="ECO:0007669"/>
    <property type="project" value="TreeGrafter"/>
</dbReference>
<dbReference type="PANTHER" id="PTHR42801">
    <property type="entry name" value="THIOREDOXIN-DEPENDENT PEROXIDE REDUCTASE"/>
    <property type="match status" value="1"/>
</dbReference>
<feature type="active site" description="Cysteine sulfenic acid (-SOH) intermediate; for peroxidase activity" evidence="13">
    <location>
        <position position="44"/>
    </location>
</feature>
<evidence type="ECO:0000256" key="10">
    <source>
        <dbReference type="ARBA" id="ARBA00038489"/>
    </source>
</evidence>
<dbReference type="Gene3D" id="3.40.30.10">
    <property type="entry name" value="Glutaredoxin"/>
    <property type="match status" value="1"/>
</dbReference>
<sequence length="153" mass="17230">MSVTIGQKAPDFSAVTDEGPRGLSDYAGKRLVLYFYPKDDTSGCTTEARQFRDEFLRFTINKAEILGVSKDSVASHTKFRAKHNLPFPLISDPDGALCEAFGVWKEKNMYGKKHMGIERSTFLIDEEGVVRAVWRKVKVADHVTEVLHALHEL</sequence>
<proteinExistence type="inferred from homology"/>
<dbReference type="PANTHER" id="PTHR42801:SF4">
    <property type="entry name" value="AHPC_TSA FAMILY PROTEIN"/>
    <property type="match status" value="1"/>
</dbReference>
<reference evidence="15" key="1">
    <citation type="journal article" date="2007" name="J. Bacteriol.">
        <title>Comparative genome analysis of four magnetotactic bacteria reveals a complex set of group-specific genes implicated in magnetosome biomineralization and function.</title>
        <authorList>
            <person name="Richter M."/>
            <person name="Kube M."/>
            <person name="Bazylinski D.A."/>
            <person name="Lombardot T."/>
            <person name="Gloeckner F.O."/>
            <person name="Reinhardt R."/>
            <person name="Schueler D."/>
        </authorList>
    </citation>
    <scope>NUCLEOTIDE SEQUENCE</scope>
    <source>
        <strain evidence="15">MSR-1</strain>
    </source>
</reference>
<comment type="function">
    <text evidence="1">Thiol-specific peroxidase that catalyzes the reduction of hydrogen peroxide and organic hydroperoxides to water and alcohols, respectively. Plays a role in cell protection against oxidative stress by detoxifying peroxides and as sensor of hydrogen peroxide-mediated signaling events.</text>
</comment>
<dbReference type="PIRSF" id="PIRSF000239">
    <property type="entry name" value="AHPC"/>
    <property type="match status" value="1"/>
</dbReference>
<dbReference type="InterPro" id="IPR013766">
    <property type="entry name" value="Thioredoxin_domain"/>
</dbReference>
<gene>
    <name evidence="15" type="ORF">MGR_2715</name>
</gene>
<dbReference type="InterPro" id="IPR024706">
    <property type="entry name" value="Peroxiredoxin_AhpC-typ"/>
</dbReference>
<evidence type="ECO:0000256" key="9">
    <source>
        <dbReference type="ARBA" id="ARBA00032824"/>
    </source>
</evidence>
<evidence type="ECO:0000256" key="11">
    <source>
        <dbReference type="ARBA" id="ARBA00042639"/>
    </source>
</evidence>
<keyword evidence="8" id="KW-0676">Redox-active center</keyword>
<name>A4TWK1_9PROT</name>
<evidence type="ECO:0000256" key="2">
    <source>
        <dbReference type="ARBA" id="ARBA00011245"/>
    </source>
</evidence>